<reference evidence="2" key="1">
    <citation type="submission" date="2016-06" db="EMBL/GenBank/DDBJ databases">
        <title>Draft Genome sequence of the fungus Inonotus baumii.</title>
        <authorList>
            <person name="Zhu H."/>
            <person name="Lin W."/>
        </authorList>
    </citation>
    <scope>NUCLEOTIDE SEQUENCE</scope>
    <source>
        <strain evidence="2">821</strain>
    </source>
</reference>
<gene>
    <name evidence="2" type="ORF">A7U60_g2210</name>
</gene>
<evidence type="ECO:0000313" key="3">
    <source>
        <dbReference type="Proteomes" id="UP000757232"/>
    </source>
</evidence>
<comment type="caution">
    <text evidence="2">The sequence shown here is derived from an EMBL/GenBank/DDBJ whole genome shotgun (WGS) entry which is preliminary data.</text>
</comment>
<dbReference type="Proteomes" id="UP000757232">
    <property type="component" value="Unassembled WGS sequence"/>
</dbReference>
<protein>
    <submittedName>
        <fullName evidence="2">Uncharacterized protein</fullName>
    </submittedName>
</protein>
<evidence type="ECO:0000313" key="2">
    <source>
        <dbReference type="EMBL" id="OCB90593.1"/>
    </source>
</evidence>
<keyword evidence="3" id="KW-1185">Reference proteome</keyword>
<dbReference type="EMBL" id="LNZH02000125">
    <property type="protein sequence ID" value="OCB90593.1"/>
    <property type="molecule type" value="Genomic_DNA"/>
</dbReference>
<proteinExistence type="predicted"/>
<evidence type="ECO:0000256" key="1">
    <source>
        <dbReference type="SAM" id="MobiDB-lite"/>
    </source>
</evidence>
<dbReference type="AlphaFoldDB" id="A0A9Q5I2P9"/>
<feature type="region of interest" description="Disordered" evidence="1">
    <location>
        <begin position="47"/>
        <end position="68"/>
    </location>
</feature>
<accession>A0A9Q5I2P9</accession>
<name>A0A9Q5I2P9_SANBA</name>
<organism evidence="2 3">
    <name type="scientific">Sanghuangporus baumii</name>
    <name type="common">Phellinus baumii</name>
    <dbReference type="NCBI Taxonomy" id="108892"/>
    <lineage>
        <taxon>Eukaryota</taxon>
        <taxon>Fungi</taxon>
        <taxon>Dikarya</taxon>
        <taxon>Basidiomycota</taxon>
        <taxon>Agaricomycotina</taxon>
        <taxon>Agaricomycetes</taxon>
        <taxon>Hymenochaetales</taxon>
        <taxon>Hymenochaetaceae</taxon>
        <taxon>Sanghuangporus</taxon>
    </lineage>
</organism>
<sequence>MLASIAISGILAPNLLLVLRKGYYTQGQDIKLGTDISTFHATRFHAYSQGPQDSNEERLPRNFNPGSA</sequence>